<dbReference type="Gene3D" id="3.40.50.300">
    <property type="entry name" value="P-loop containing nucleotide triphosphate hydrolases"/>
    <property type="match status" value="1"/>
</dbReference>
<dbReference type="AlphaFoldDB" id="A0A7U7ERT4"/>
<dbReference type="RefSeq" id="WP_187673282.1">
    <property type="nucleotide sequence ID" value="NZ_CAJFCI010000080.1"/>
</dbReference>
<feature type="domain" description="Novel STAND NTPase 3" evidence="3">
    <location>
        <begin position="171"/>
        <end position="328"/>
    </location>
</feature>
<gene>
    <name evidence="4" type="ORF">PSEWESI4_04299</name>
</gene>
<keyword evidence="5" id="KW-1185">Reference proteome</keyword>
<dbReference type="GO" id="GO:0003677">
    <property type="term" value="F:DNA binding"/>
    <property type="evidence" value="ECO:0007669"/>
    <property type="project" value="InterPro"/>
</dbReference>
<protein>
    <recommendedName>
        <fullName evidence="6">Restriction endonuclease</fullName>
    </recommendedName>
</protein>
<dbReference type="InterPro" id="IPR007560">
    <property type="entry name" value="Restrct_endonuc_IV_Mrr"/>
</dbReference>
<evidence type="ECO:0000259" key="3">
    <source>
        <dbReference type="Pfam" id="PF20720"/>
    </source>
</evidence>
<organism evidence="4 5">
    <name type="scientific">Zestomonas carbonaria</name>
    <dbReference type="NCBI Taxonomy" id="2762745"/>
    <lineage>
        <taxon>Bacteria</taxon>
        <taxon>Pseudomonadati</taxon>
        <taxon>Pseudomonadota</taxon>
        <taxon>Gammaproteobacteria</taxon>
        <taxon>Pseudomonadales</taxon>
        <taxon>Pseudomonadaceae</taxon>
        <taxon>Zestomonas</taxon>
    </lineage>
</organism>
<sequence>MHDFRQLSPVDFENLVRDLLQEEIKLRIESFGPGKDGGVDFRFARAGKTTIIQVKHYIDSPARALLRTAAKEDQKIDQLKPDRYIIATSVGLTPALKDRLIAAMPNAPLTREDVLGREDINNLLERHPKVLRQHFKLWLTHTETLDRIVHSGIYNRTDAELELIKSLVPRFVQNRSVAEAEAILEQRGALIISGKPGVGKTTLARVLTWLHLAQDWRVFVVDDLKEAMEVCTPGEKRLIFLDDFLGQISLTNEAIRNVDQRLPIFLNRVRSNKDIRFVLTTRSYLLTQAQLQSVRLASEKIVASELVLDVGAYTRGIRAQIVFNHIYFSDLSKEEKGSLLSDSFYLKMIDHRNFSPRLIDLLTTADYLTLQSAPIQDVVSGVLDNPAVLWETPYRSHLSEDSRTVMNALFFSGYYVSIDTLHQSFKRHSRIMGVSIPDSTTINRFRQALKPLEGSIISLANGFVHFSNPGVRDFLSNVIIEDHLLRSVVQAAGTFEELDNAWDFYRKHHQACRLQMGDEGLWADALERVKTAKNCSIIHVVRLGLEMSCSLNVKEAVLSLTEHALQTLESEGIDPSDEMVCRHALEKFQDLSGDEQEALPSSAILIKSAADMLSSGGDQLSLDEIKAVAQAIDVYGEEPQLAKSAASEALCGFLGELAERLSEVSSTSELDSFENDLTKALNRYGVAFESLAQRKVLEHREYLEEKEAEEEEEGYTSSGRPAKDADASDADVESLFAILLQEQLIG</sequence>
<dbReference type="InterPro" id="IPR049050">
    <property type="entry name" value="nSTAND3"/>
</dbReference>
<dbReference type="GO" id="GO:0004519">
    <property type="term" value="F:endonuclease activity"/>
    <property type="evidence" value="ECO:0007669"/>
    <property type="project" value="InterPro"/>
</dbReference>
<dbReference type="Pfam" id="PF20720">
    <property type="entry name" value="nSTAND3"/>
    <property type="match status" value="1"/>
</dbReference>
<dbReference type="Pfam" id="PF04471">
    <property type="entry name" value="Mrr_cat"/>
    <property type="match status" value="1"/>
</dbReference>
<dbReference type="EMBL" id="CAJFCI010000080">
    <property type="protein sequence ID" value="CAD5109983.1"/>
    <property type="molecule type" value="Genomic_DNA"/>
</dbReference>
<dbReference type="InterPro" id="IPR027417">
    <property type="entry name" value="P-loop_NTPase"/>
</dbReference>
<evidence type="ECO:0000313" key="4">
    <source>
        <dbReference type="EMBL" id="CAD5109983.1"/>
    </source>
</evidence>
<accession>A0A7U7ERT4</accession>
<proteinExistence type="predicted"/>
<name>A0A7U7ERT4_9GAMM</name>
<evidence type="ECO:0000256" key="1">
    <source>
        <dbReference type="SAM" id="MobiDB-lite"/>
    </source>
</evidence>
<reference evidence="4 5" key="1">
    <citation type="submission" date="2020-08" db="EMBL/GenBank/DDBJ databases">
        <authorList>
            <person name="Criscuolo A."/>
        </authorList>
    </citation>
    <scope>NUCLEOTIDE SEQUENCE [LARGE SCALE GENOMIC DNA]</scope>
    <source>
        <strain evidence="4">CIP111764</strain>
    </source>
</reference>
<evidence type="ECO:0000313" key="5">
    <source>
        <dbReference type="Proteomes" id="UP000583387"/>
    </source>
</evidence>
<evidence type="ECO:0000259" key="2">
    <source>
        <dbReference type="Pfam" id="PF04471"/>
    </source>
</evidence>
<feature type="domain" description="Restriction endonuclease type IV Mrr" evidence="2">
    <location>
        <begin position="5"/>
        <end position="60"/>
    </location>
</feature>
<dbReference type="Proteomes" id="UP000583387">
    <property type="component" value="Unassembled WGS sequence"/>
</dbReference>
<dbReference type="SUPFAM" id="SSF52540">
    <property type="entry name" value="P-loop containing nucleoside triphosphate hydrolases"/>
    <property type="match status" value="1"/>
</dbReference>
<evidence type="ECO:0008006" key="6">
    <source>
        <dbReference type="Google" id="ProtNLM"/>
    </source>
</evidence>
<feature type="region of interest" description="Disordered" evidence="1">
    <location>
        <begin position="703"/>
        <end position="728"/>
    </location>
</feature>
<dbReference type="GO" id="GO:0009307">
    <property type="term" value="P:DNA restriction-modification system"/>
    <property type="evidence" value="ECO:0007669"/>
    <property type="project" value="InterPro"/>
</dbReference>
<comment type="caution">
    <text evidence="4">The sequence shown here is derived from an EMBL/GenBank/DDBJ whole genome shotgun (WGS) entry which is preliminary data.</text>
</comment>